<evidence type="ECO:0000313" key="2">
    <source>
        <dbReference type="EMBL" id="ATX71151.1"/>
    </source>
</evidence>
<gene>
    <name evidence="2" type="ORF">SCLAR_v1c08430</name>
</gene>
<dbReference type="AlphaFoldDB" id="A0A2K8KLE0"/>
<sequence>MWLWMSLGLLLGLLTIVIVRNIIIKIMVIKTYKQNSKKPIFKQIIKNQFRLLNNYQVLGWYYEIKTNLWATQVKVYFTCELKNDLSPSKIRGTIFFSNASNKNIDLQEKIQGAVLGIHAKEWI</sequence>
<proteinExistence type="predicted"/>
<keyword evidence="1" id="KW-0472">Membrane</keyword>
<keyword evidence="1" id="KW-1133">Transmembrane helix</keyword>
<dbReference type="EMBL" id="CP024870">
    <property type="protein sequence ID" value="ATX71151.1"/>
    <property type="molecule type" value="Genomic_DNA"/>
</dbReference>
<name>A0A2K8KLE0_9MOLU</name>
<dbReference type="Proteomes" id="UP000231179">
    <property type="component" value="Chromosome"/>
</dbReference>
<protein>
    <submittedName>
        <fullName evidence="2">Uncharacterized protein</fullName>
    </submittedName>
</protein>
<organism evidence="2 3">
    <name type="scientific">Spiroplasma clarkii</name>
    <dbReference type="NCBI Taxonomy" id="2139"/>
    <lineage>
        <taxon>Bacteria</taxon>
        <taxon>Bacillati</taxon>
        <taxon>Mycoplasmatota</taxon>
        <taxon>Mollicutes</taxon>
        <taxon>Entomoplasmatales</taxon>
        <taxon>Spiroplasmataceae</taxon>
        <taxon>Spiroplasma</taxon>
    </lineage>
</organism>
<evidence type="ECO:0000313" key="3">
    <source>
        <dbReference type="Proteomes" id="UP000231179"/>
    </source>
</evidence>
<evidence type="ECO:0000256" key="1">
    <source>
        <dbReference type="SAM" id="Phobius"/>
    </source>
</evidence>
<reference evidence="2 3" key="1">
    <citation type="submission" date="2017-11" db="EMBL/GenBank/DDBJ databases">
        <title>Complete genome sequence of Spiroplasma clarkii CN-5 (DSM 19994).</title>
        <authorList>
            <person name="Tsai Y.-M."/>
            <person name="Chang A."/>
            <person name="Lo W.-S."/>
            <person name="Kuo C.-H."/>
        </authorList>
    </citation>
    <scope>NUCLEOTIDE SEQUENCE [LARGE SCALE GENOMIC DNA]</scope>
    <source>
        <strain evidence="2 3">CN-5</strain>
    </source>
</reference>
<feature type="transmembrane region" description="Helical" evidence="1">
    <location>
        <begin position="6"/>
        <end position="28"/>
    </location>
</feature>
<keyword evidence="1" id="KW-0812">Transmembrane</keyword>
<dbReference type="RefSeq" id="WP_100254692.1">
    <property type="nucleotide sequence ID" value="NZ_CP015819.1"/>
</dbReference>
<accession>A0A2K8KLE0</accession>
<keyword evidence="3" id="KW-1185">Reference proteome</keyword>